<protein>
    <recommendedName>
        <fullName evidence="3">Amidinotransferase</fullName>
    </recommendedName>
</protein>
<dbReference type="SUPFAM" id="SSF55909">
    <property type="entry name" value="Pentein"/>
    <property type="match status" value="1"/>
</dbReference>
<dbReference type="Proteomes" id="UP000177383">
    <property type="component" value="Unassembled WGS sequence"/>
</dbReference>
<evidence type="ECO:0000313" key="2">
    <source>
        <dbReference type="Proteomes" id="UP000177383"/>
    </source>
</evidence>
<name>A0A1F5ZQC5_9BACT</name>
<evidence type="ECO:0008006" key="3">
    <source>
        <dbReference type="Google" id="ProtNLM"/>
    </source>
</evidence>
<dbReference type="AlphaFoldDB" id="A0A1F5ZQC5"/>
<comment type="caution">
    <text evidence="1">The sequence shown here is derived from an EMBL/GenBank/DDBJ whole genome shotgun (WGS) entry which is preliminary data.</text>
</comment>
<gene>
    <name evidence="1" type="ORF">A2773_02235</name>
</gene>
<sequence>MKKVLMCRPDYFDIEYEINPWMHMENQVDHDKAFMEWQSVYDSYRAFGVDVELIQQIKGLPDMTFTANGGIVLGDIFVVNNHRHKERKGEEKYFEEWFAKRGYKIFHLKHFQGGQGDALFYRNTLYMGYGFRSDKESHGEIQKILGVKIISLRLINPYFYDFDTAFCPLGDRGVLYYPEAFDQKSRDILKRVENVYPMTRKEAEGFIGNSVLVGDTLFVGYSDDSFKAKIEKLGLKLKVFDMSEFKKSGGGIKCVSLFLDH</sequence>
<accession>A0A1F5ZQC5</accession>
<reference evidence="1 2" key="1">
    <citation type="journal article" date="2016" name="Nat. Commun.">
        <title>Thousands of microbial genomes shed light on interconnected biogeochemical processes in an aquifer system.</title>
        <authorList>
            <person name="Anantharaman K."/>
            <person name="Brown C.T."/>
            <person name="Hug L.A."/>
            <person name="Sharon I."/>
            <person name="Castelle C.J."/>
            <person name="Probst A.J."/>
            <person name="Thomas B.C."/>
            <person name="Singh A."/>
            <person name="Wilkins M.J."/>
            <person name="Karaoz U."/>
            <person name="Brodie E.L."/>
            <person name="Williams K.H."/>
            <person name="Hubbard S.S."/>
            <person name="Banfield J.F."/>
        </authorList>
    </citation>
    <scope>NUCLEOTIDE SEQUENCE [LARGE SCALE GENOMIC DNA]</scope>
</reference>
<organism evidence="1 2">
    <name type="scientific">Candidatus Gottesmanbacteria bacterium RIFCSPHIGHO2_01_FULL_39_10</name>
    <dbReference type="NCBI Taxonomy" id="1798375"/>
    <lineage>
        <taxon>Bacteria</taxon>
        <taxon>Candidatus Gottesmaniibacteriota</taxon>
    </lineage>
</organism>
<evidence type="ECO:0000313" key="1">
    <source>
        <dbReference type="EMBL" id="OGG14583.1"/>
    </source>
</evidence>
<dbReference type="STRING" id="1798375.A2773_02235"/>
<dbReference type="EMBL" id="MFJE01000013">
    <property type="protein sequence ID" value="OGG14583.1"/>
    <property type="molecule type" value="Genomic_DNA"/>
</dbReference>
<proteinExistence type="predicted"/>
<dbReference type="Gene3D" id="3.75.10.10">
    <property type="entry name" value="L-arginine/glycine Amidinotransferase, Chain A"/>
    <property type="match status" value="1"/>
</dbReference>
<dbReference type="Pfam" id="PF19420">
    <property type="entry name" value="DDAH_eukar"/>
    <property type="match status" value="1"/>
</dbReference>